<accession>A0A1X1U523</accession>
<keyword evidence="2" id="KW-0288">FMN</keyword>
<evidence type="ECO:0000256" key="3">
    <source>
        <dbReference type="ARBA" id="ARBA00023002"/>
    </source>
</evidence>
<evidence type="ECO:0000259" key="5">
    <source>
        <dbReference type="Pfam" id="PF00296"/>
    </source>
</evidence>
<dbReference type="InterPro" id="IPR050172">
    <property type="entry name" value="SsuD_RutA_monooxygenase"/>
</dbReference>
<dbReference type="InterPro" id="IPR019921">
    <property type="entry name" value="Lucif-like_OxRdtase_Rv2161c"/>
</dbReference>
<keyword evidence="1" id="KW-0285">Flavoprotein</keyword>
<evidence type="ECO:0000256" key="2">
    <source>
        <dbReference type="ARBA" id="ARBA00022643"/>
    </source>
</evidence>
<evidence type="ECO:0000256" key="1">
    <source>
        <dbReference type="ARBA" id="ARBA00022630"/>
    </source>
</evidence>
<dbReference type="AlphaFoldDB" id="A0A1X1U523"/>
<protein>
    <submittedName>
        <fullName evidence="6">LLM class F420-dependent oxidoreductase</fullName>
    </submittedName>
</protein>
<dbReference type="RefSeq" id="WP_085126629.1">
    <property type="nucleotide sequence ID" value="NZ_LQOT01000010.1"/>
</dbReference>
<evidence type="ECO:0000313" key="7">
    <source>
        <dbReference type="Proteomes" id="UP000193465"/>
    </source>
</evidence>
<gene>
    <name evidence="6" type="ORF">AWC02_02510</name>
</gene>
<evidence type="ECO:0000256" key="4">
    <source>
        <dbReference type="ARBA" id="ARBA00023033"/>
    </source>
</evidence>
<dbReference type="Proteomes" id="UP000193465">
    <property type="component" value="Unassembled WGS sequence"/>
</dbReference>
<dbReference type="Gene3D" id="3.20.20.30">
    <property type="entry name" value="Luciferase-like domain"/>
    <property type="match status" value="1"/>
</dbReference>
<dbReference type="GO" id="GO:0046306">
    <property type="term" value="P:alkanesulfonate catabolic process"/>
    <property type="evidence" value="ECO:0007669"/>
    <property type="project" value="TreeGrafter"/>
</dbReference>
<keyword evidence="7" id="KW-1185">Reference proteome</keyword>
<dbReference type="STRING" id="188915.AWC02_02510"/>
<reference evidence="6 7" key="1">
    <citation type="submission" date="2016-01" db="EMBL/GenBank/DDBJ databases">
        <title>The new phylogeny of the genus Mycobacterium.</title>
        <authorList>
            <person name="Tarcisio F."/>
            <person name="Conor M."/>
            <person name="Antonella G."/>
            <person name="Elisabetta G."/>
            <person name="Giulia F.S."/>
            <person name="Sara T."/>
            <person name="Anna F."/>
            <person name="Clotilde B."/>
            <person name="Roberto B."/>
            <person name="Veronica D.S."/>
            <person name="Fabio R."/>
            <person name="Monica P."/>
            <person name="Olivier J."/>
            <person name="Enrico T."/>
            <person name="Nicola S."/>
        </authorList>
    </citation>
    <scope>NUCLEOTIDE SEQUENCE [LARGE SCALE GENOMIC DNA]</scope>
    <source>
        <strain evidence="6 7">ATCC 27353</strain>
    </source>
</reference>
<evidence type="ECO:0000313" key="6">
    <source>
        <dbReference type="EMBL" id="ORV51921.1"/>
    </source>
</evidence>
<comment type="caution">
    <text evidence="6">The sequence shown here is derived from an EMBL/GenBank/DDBJ whole genome shotgun (WGS) entry which is preliminary data.</text>
</comment>
<keyword evidence="3" id="KW-0560">Oxidoreductase</keyword>
<dbReference type="PANTHER" id="PTHR42847:SF4">
    <property type="entry name" value="ALKANESULFONATE MONOOXYGENASE-RELATED"/>
    <property type="match status" value="1"/>
</dbReference>
<dbReference type="GO" id="GO:0008726">
    <property type="term" value="F:alkanesulfonate monooxygenase activity"/>
    <property type="evidence" value="ECO:0007669"/>
    <property type="project" value="TreeGrafter"/>
</dbReference>
<dbReference type="InterPro" id="IPR036661">
    <property type="entry name" value="Luciferase-like_sf"/>
</dbReference>
<dbReference type="NCBIfam" id="TIGR03619">
    <property type="entry name" value="F420_Rv2161c"/>
    <property type="match status" value="1"/>
</dbReference>
<dbReference type="EMBL" id="LQOT01000010">
    <property type="protein sequence ID" value="ORV51921.1"/>
    <property type="molecule type" value="Genomic_DNA"/>
</dbReference>
<dbReference type="PANTHER" id="PTHR42847">
    <property type="entry name" value="ALKANESULFONATE MONOOXYGENASE"/>
    <property type="match status" value="1"/>
</dbReference>
<sequence>MRLGLATPVVIQIPGVASSWEAQAGAEDLGRIAAAADTLGFAYLTCSEHVAVPDDAAASRGTTYWDPVATLSFLAACTSAIRLVPSVVVLGYHHPLEIAKRYGTLDRLSGGRLTLGVGVGSLREEFDLLDCAWEDRGARADDAMKALRASLSTERPSYAGTYYRFDSMVVQPCALQQRVPIWVGGHTRRSLRRAVDLGDGWMPFGLSGEQLAQHLAGVDLPDGFAVVLSTAPLDPIGAGQQTLDRLARLADLGATDVTCALAARSPAHFCDQLSALAELADLPARERR</sequence>
<name>A0A1X1U523_9MYCO</name>
<organism evidence="6 7">
    <name type="scientific">Mycolicibacter engbaekii</name>
    <dbReference type="NCBI Taxonomy" id="188915"/>
    <lineage>
        <taxon>Bacteria</taxon>
        <taxon>Bacillati</taxon>
        <taxon>Actinomycetota</taxon>
        <taxon>Actinomycetes</taxon>
        <taxon>Mycobacteriales</taxon>
        <taxon>Mycobacteriaceae</taxon>
        <taxon>Mycolicibacter</taxon>
    </lineage>
</organism>
<dbReference type="InterPro" id="IPR011251">
    <property type="entry name" value="Luciferase-like_dom"/>
</dbReference>
<keyword evidence="4" id="KW-0503">Monooxygenase</keyword>
<proteinExistence type="predicted"/>
<dbReference type="SUPFAM" id="SSF51679">
    <property type="entry name" value="Bacterial luciferase-like"/>
    <property type="match status" value="1"/>
</dbReference>
<dbReference type="Pfam" id="PF00296">
    <property type="entry name" value="Bac_luciferase"/>
    <property type="match status" value="1"/>
</dbReference>
<feature type="domain" description="Luciferase-like" evidence="5">
    <location>
        <begin position="2"/>
        <end position="214"/>
    </location>
</feature>